<sequence length="302" mass="32997">MRPNKFDALDVDIGYAMSGSRMGDQSLTASNWTIGPSSTIFTSRSADQELGKPKRFITNYNKFPDKSSTLLRQGSGQFPRPVPVFSRSLPSLLTPDADTATSPRLQSGMKRVFLIRQRDGTLGLGIKGGKEYKTPVIVTEPGTQGESQGLCTGDRILNVNGMDFRGISHAEAVIIMQAAWNIIMIVEHPRLNGFEHPRLNGYHSSQSQEISDNSPAYEDLDLLLCPSKGGKLGCAVNRDANGCFIVDTVDDNSSAFKAGLCPGDHILEIEGIPVSFLTDKQVYTLMNSKSLHFKIRRISGKT</sequence>
<dbReference type="EMBL" id="CAXITT010000193">
    <property type="protein sequence ID" value="CAL1535159.1"/>
    <property type="molecule type" value="Genomic_DNA"/>
</dbReference>
<comment type="caution">
    <text evidence="5">The sequence shown here is derived from an EMBL/GenBank/DDBJ whole genome shotgun (WGS) entry which is preliminary data.</text>
</comment>
<evidence type="ECO:0000313" key="5">
    <source>
        <dbReference type="EMBL" id="CAL1535159.1"/>
    </source>
</evidence>
<feature type="domain" description="PDZ" evidence="4">
    <location>
        <begin position="221"/>
        <end position="288"/>
    </location>
</feature>
<feature type="domain" description="PDZ" evidence="4">
    <location>
        <begin position="111"/>
        <end position="185"/>
    </location>
</feature>
<dbReference type="CDD" id="cd00136">
    <property type="entry name" value="PDZ_canonical"/>
    <property type="match status" value="1"/>
</dbReference>
<dbReference type="InterPro" id="IPR001478">
    <property type="entry name" value="PDZ"/>
</dbReference>
<proteinExistence type="predicted"/>
<reference evidence="5 6" key="1">
    <citation type="submission" date="2024-04" db="EMBL/GenBank/DDBJ databases">
        <authorList>
            <consortium name="Genoscope - CEA"/>
            <person name="William W."/>
        </authorList>
    </citation>
    <scope>NUCLEOTIDE SEQUENCE [LARGE SCALE GENOMIC DNA]</scope>
</reference>
<dbReference type="SUPFAM" id="SSF50156">
    <property type="entry name" value="PDZ domain-like"/>
    <property type="match status" value="2"/>
</dbReference>
<evidence type="ECO:0000259" key="4">
    <source>
        <dbReference type="PROSITE" id="PS50106"/>
    </source>
</evidence>
<dbReference type="PROSITE" id="PS50106">
    <property type="entry name" value="PDZ"/>
    <property type="match status" value="2"/>
</dbReference>
<comment type="subcellular location">
    <subcellularLocation>
        <location evidence="1">Cell projection</location>
    </subcellularLocation>
</comment>
<accession>A0AAV2HM83</accession>
<keyword evidence="3" id="KW-0966">Cell projection</keyword>
<dbReference type="InterPro" id="IPR051844">
    <property type="entry name" value="USH2_Complex_Protein"/>
</dbReference>
<dbReference type="PANTHER" id="PTHR23116:SF29">
    <property type="entry name" value="PDZ DOMAIN-CONTAINING PROTEIN 7"/>
    <property type="match status" value="1"/>
</dbReference>
<dbReference type="Proteomes" id="UP001497497">
    <property type="component" value="Unassembled WGS sequence"/>
</dbReference>
<dbReference type="Pfam" id="PF00595">
    <property type="entry name" value="PDZ"/>
    <property type="match status" value="1"/>
</dbReference>
<name>A0AAV2HM83_LYMST</name>
<keyword evidence="2" id="KW-0677">Repeat</keyword>
<gene>
    <name evidence="5" type="ORF">GSLYS_00009119001</name>
</gene>
<organism evidence="5 6">
    <name type="scientific">Lymnaea stagnalis</name>
    <name type="common">Great pond snail</name>
    <name type="synonym">Helix stagnalis</name>
    <dbReference type="NCBI Taxonomy" id="6523"/>
    <lineage>
        <taxon>Eukaryota</taxon>
        <taxon>Metazoa</taxon>
        <taxon>Spiralia</taxon>
        <taxon>Lophotrochozoa</taxon>
        <taxon>Mollusca</taxon>
        <taxon>Gastropoda</taxon>
        <taxon>Heterobranchia</taxon>
        <taxon>Euthyneura</taxon>
        <taxon>Panpulmonata</taxon>
        <taxon>Hygrophila</taxon>
        <taxon>Lymnaeoidea</taxon>
        <taxon>Lymnaeidae</taxon>
        <taxon>Lymnaea</taxon>
    </lineage>
</organism>
<evidence type="ECO:0000256" key="1">
    <source>
        <dbReference type="ARBA" id="ARBA00004316"/>
    </source>
</evidence>
<evidence type="ECO:0000313" key="6">
    <source>
        <dbReference type="Proteomes" id="UP001497497"/>
    </source>
</evidence>
<dbReference type="GO" id="GO:0005886">
    <property type="term" value="C:plasma membrane"/>
    <property type="evidence" value="ECO:0007669"/>
    <property type="project" value="TreeGrafter"/>
</dbReference>
<dbReference type="InterPro" id="IPR036034">
    <property type="entry name" value="PDZ_sf"/>
</dbReference>
<dbReference type="InterPro" id="IPR041489">
    <property type="entry name" value="PDZ_6"/>
</dbReference>
<dbReference type="GO" id="GO:0042995">
    <property type="term" value="C:cell projection"/>
    <property type="evidence" value="ECO:0007669"/>
    <property type="project" value="UniProtKB-SubCell"/>
</dbReference>
<dbReference type="AlphaFoldDB" id="A0AAV2HM83"/>
<dbReference type="Gene3D" id="2.30.42.10">
    <property type="match status" value="2"/>
</dbReference>
<keyword evidence="6" id="KW-1185">Reference proteome</keyword>
<dbReference type="Pfam" id="PF17820">
    <property type="entry name" value="PDZ_6"/>
    <property type="match status" value="1"/>
</dbReference>
<evidence type="ECO:0000256" key="2">
    <source>
        <dbReference type="ARBA" id="ARBA00022737"/>
    </source>
</evidence>
<dbReference type="SMART" id="SM00228">
    <property type="entry name" value="PDZ"/>
    <property type="match status" value="2"/>
</dbReference>
<dbReference type="PANTHER" id="PTHR23116">
    <property type="entry name" value="PDZ DOMAIN CONTAINING WHIRLIN AND HARMONIN-RELATED"/>
    <property type="match status" value="1"/>
</dbReference>
<evidence type="ECO:0000256" key="3">
    <source>
        <dbReference type="ARBA" id="ARBA00023273"/>
    </source>
</evidence>
<protein>
    <recommendedName>
        <fullName evidence="4">PDZ domain-containing protein</fullName>
    </recommendedName>
</protein>